<dbReference type="AlphaFoldDB" id="A0AAN0M5B1"/>
<dbReference type="Proteomes" id="UP001451782">
    <property type="component" value="Chromosome"/>
</dbReference>
<accession>A0AAN0M5B1</accession>
<dbReference type="InterPro" id="IPR010432">
    <property type="entry name" value="RDD"/>
</dbReference>
<evidence type="ECO:0000313" key="8">
    <source>
        <dbReference type="Proteomes" id="UP001451782"/>
    </source>
</evidence>
<dbReference type="EMBL" id="CP151762">
    <property type="protein sequence ID" value="WZU64888.1"/>
    <property type="molecule type" value="Genomic_DNA"/>
</dbReference>
<dbReference type="Pfam" id="PF06271">
    <property type="entry name" value="RDD"/>
    <property type="match status" value="1"/>
</dbReference>
<name>A0AAN0M5B1_9RHOB</name>
<organism evidence="7 8">
    <name type="scientific">Yoonia algicola</name>
    <dbReference type="NCBI Taxonomy" id="3137368"/>
    <lineage>
        <taxon>Bacteria</taxon>
        <taxon>Pseudomonadati</taxon>
        <taxon>Pseudomonadota</taxon>
        <taxon>Alphaproteobacteria</taxon>
        <taxon>Rhodobacterales</taxon>
        <taxon>Paracoccaceae</taxon>
        <taxon>Yoonia</taxon>
    </lineage>
</organism>
<keyword evidence="2 5" id="KW-0812">Transmembrane</keyword>
<evidence type="ECO:0000256" key="1">
    <source>
        <dbReference type="ARBA" id="ARBA00004141"/>
    </source>
</evidence>
<proteinExistence type="predicted"/>
<feature type="domain" description="RDD" evidence="6">
    <location>
        <begin position="23"/>
        <end position="138"/>
    </location>
</feature>
<comment type="subcellular location">
    <subcellularLocation>
        <location evidence="1">Membrane</location>
        <topology evidence="1">Multi-pass membrane protein</topology>
    </subcellularLocation>
</comment>
<dbReference type="KEGG" id="yag:AABB28_06335"/>
<evidence type="ECO:0000256" key="4">
    <source>
        <dbReference type="ARBA" id="ARBA00023136"/>
    </source>
</evidence>
<dbReference type="RefSeq" id="WP_342071243.1">
    <property type="nucleotide sequence ID" value="NZ_CP151762.1"/>
</dbReference>
<evidence type="ECO:0000313" key="7">
    <source>
        <dbReference type="EMBL" id="WZU64888.1"/>
    </source>
</evidence>
<dbReference type="GO" id="GO:0016020">
    <property type="term" value="C:membrane"/>
    <property type="evidence" value="ECO:0007669"/>
    <property type="project" value="UniProtKB-SubCell"/>
</dbReference>
<keyword evidence="4 5" id="KW-0472">Membrane</keyword>
<gene>
    <name evidence="7" type="ORF">AABB28_06335</name>
</gene>
<sequence>MTMSSQYAPHLDYDPQRYEGVTIKRGIAWVFDVVMIAMLCALVLPFTAFTGIFFFPFLMLVVGFIYRWFTLAGGSATWGMRLMGIRFRDHHGAHLSSGLAFAHTLGYSISITVAPLQLISIILMLVTQRGQGLTDLLLGTEAINIYR</sequence>
<feature type="transmembrane region" description="Helical" evidence="5">
    <location>
        <begin position="26"/>
        <end position="46"/>
    </location>
</feature>
<evidence type="ECO:0000256" key="3">
    <source>
        <dbReference type="ARBA" id="ARBA00022989"/>
    </source>
</evidence>
<feature type="transmembrane region" description="Helical" evidence="5">
    <location>
        <begin position="52"/>
        <end position="78"/>
    </location>
</feature>
<keyword evidence="8" id="KW-1185">Reference proteome</keyword>
<evidence type="ECO:0000259" key="6">
    <source>
        <dbReference type="Pfam" id="PF06271"/>
    </source>
</evidence>
<evidence type="ECO:0000256" key="2">
    <source>
        <dbReference type="ARBA" id="ARBA00022692"/>
    </source>
</evidence>
<reference evidence="7 8" key="1">
    <citation type="submission" date="2024-04" db="EMBL/GenBank/DDBJ databases">
        <title>Phylogenomic analyses of a clade within the roseobacter group suggest taxonomic reassignments of species of the genera Aestuariivita, Citreicella, Loktanella, Nautella, Pelagibaca, Ruegeria, Thalassobius, Thiobacimonas and Tropicibacter, and the proposal o.</title>
        <authorList>
            <person name="Jeon C.O."/>
        </authorList>
    </citation>
    <scope>NUCLEOTIDE SEQUENCE [LARGE SCALE GENOMIC DNA]</scope>
    <source>
        <strain evidence="7 8">G8-12</strain>
    </source>
</reference>
<protein>
    <submittedName>
        <fullName evidence="7">RDD family protein</fullName>
    </submittedName>
</protein>
<feature type="transmembrane region" description="Helical" evidence="5">
    <location>
        <begin position="99"/>
        <end position="126"/>
    </location>
</feature>
<keyword evidence="3 5" id="KW-1133">Transmembrane helix</keyword>
<evidence type="ECO:0000256" key="5">
    <source>
        <dbReference type="SAM" id="Phobius"/>
    </source>
</evidence>